<keyword evidence="7 8" id="KW-0472">Membrane</keyword>
<dbReference type="AlphaFoldDB" id="A0A839EII5"/>
<keyword evidence="11" id="KW-1185">Reference proteome</keyword>
<name>A0A839EII5_9HYPH</name>
<evidence type="ECO:0000313" key="10">
    <source>
        <dbReference type="EMBL" id="MBA8878065.1"/>
    </source>
</evidence>
<dbReference type="PANTHER" id="PTHR33908">
    <property type="entry name" value="MANNOSYLTRANSFERASE YKCB-RELATED"/>
    <property type="match status" value="1"/>
</dbReference>
<dbReference type="Pfam" id="PF13231">
    <property type="entry name" value="PMT_2"/>
    <property type="match status" value="1"/>
</dbReference>
<dbReference type="InterPro" id="IPR038731">
    <property type="entry name" value="RgtA/B/C-like"/>
</dbReference>
<dbReference type="PANTHER" id="PTHR33908:SF11">
    <property type="entry name" value="MEMBRANE PROTEIN"/>
    <property type="match status" value="1"/>
</dbReference>
<feature type="transmembrane region" description="Helical" evidence="8">
    <location>
        <begin position="103"/>
        <end position="123"/>
    </location>
</feature>
<comment type="subcellular location">
    <subcellularLocation>
        <location evidence="1">Cell membrane</location>
        <topology evidence="1">Multi-pass membrane protein</topology>
    </subcellularLocation>
</comment>
<keyword evidence="6 8" id="KW-1133">Transmembrane helix</keyword>
<dbReference type="GO" id="GO:0009103">
    <property type="term" value="P:lipopolysaccharide biosynthetic process"/>
    <property type="evidence" value="ECO:0007669"/>
    <property type="project" value="UniProtKB-ARBA"/>
</dbReference>
<feature type="domain" description="Glycosyltransferase RgtA/B/C/D-like" evidence="9">
    <location>
        <begin position="53"/>
        <end position="212"/>
    </location>
</feature>
<protein>
    <submittedName>
        <fullName evidence="10">4-amino-4-deoxy-L-arabinose transferase-like glycosyltransferase</fullName>
    </submittedName>
</protein>
<feature type="transmembrane region" description="Helical" evidence="8">
    <location>
        <begin position="154"/>
        <end position="187"/>
    </location>
</feature>
<comment type="caution">
    <text evidence="10">The sequence shown here is derived from an EMBL/GenBank/DDBJ whole genome shotgun (WGS) entry which is preliminary data.</text>
</comment>
<feature type="transmembrane region" description="Helical" evidence="8">
    <location>
        <begin position="199"/>
        <end position="223"/>
    </location>
</feature>
<sequence length="481" mass="52316">MIDWTYLARRVPVAILCYTAGVIALRLALSPFLDIDEAQFVGSVDFAWIYGNSHPPLYNWLVRLGLTLTGWNWVAATVLVRLCLLGLYHWLSFDTARRLGGDRAGVLALAASALLPQIVWMSIQTTAHTLLVIVASIGVIHALTLIRSGRGYSAYVWLGVWAAIGGLAKYNFFIFLFSFLIACALNLNIRRQVFRKPAWISLAIFVVAMCPIVVASLNAPLAATAGRMAKLNHPIPMLQPLDLPWFGVDGVLSLVISAFLWSGPALLIFLIGRRKDDPKPAPDGDADVRKVLFRTIVIGLTAFGLIVFFADYHSVAERYMAPILAPTAILLALYFPQKYGARNLLVISAGFYLLAPTAFAIVMLFGAERLSTPFDAVAGAIRAQNSTPARIAGDRQDDGANVAVQLNWPPASGSADDIVLVWRGDDAPNEDTLERLPADAVAAGPVTKVVSPLRNFSGRTRTFSFQRYSSHSPLPDQNTGG</sequence>
<evidence type="ECO:0000256" key="6">
    <source>
        <dbReference type="ARBA" id="ARBA00022989"/>
    </source>
</evidence>
<evidence type="ECO:0000256" key="8">
    <source>
        <dbReference type="SAM" id="Phobius"/>
    </source>
</evidence>
<feature type="transmembrane region" description="Helical" evidence="8">
    <location>
        <begin position="343"/>
        <end position="365"/>
    </location>
</feature>
<feature type="transmembrane region" description="Helical" evidence="8">
    <location>
        <begin position="291"/>
        <end position="313"/>
    </location>
</feature>
<feature type="transmembrane region" description="Helical" evidence="8">
    <location>
        <begin position="243"/>
        <end position="270"/>
    </location>
</feature>
<evidence type="ECO:0000256" key="2">
    <source>
        <dbReference type="ARBA" id="ARBA00022475"/>
    </source>
</evidence>
<evidence type="ECO:0000259" key="9">
    <source>
        <dbReference type="Pfam" id="PF13231"/>
    </source>
</evidence>
<dbReference type="GO" id="GO:0005886">
    <property type="term" value="C:plasma membrane"/>
    <property type="evidence" value="ECO:0007669"/>
    <property type="project" value="UniProtKB-SubCell"/>
</dbReference>
<accession>A0A839EII5</accession>
<proteinExistence type="predicted"/>
<keyword evidence="3" id="KW-0328">Glycosyltransferase</keyword>
<feature type="transmembrane region" description="Helical" evidence="8">
    <location>
        <begin position="12"/>
        <end position="29"/>
    </location>
</feature>
<feature type="transmembrane region" description="Helical" evidence="8">
    <location>
        <begin position="130"/>
        <end position="148"/>
    </location>
</feature>
<dbReference type="InterPro" id="IPR050297">
    <property type="entry name" value="LipidA_mod_glycosyltrf_83"/>
</dbReference>
<keyword evidence="5 8" id="KW-0812">Transmembrane</keyword>
<gene>
    <name evidence="10" type="ORF">FHW16_001747</name>
</gene>
<dbReference type="Proteomes" id="UP000549052">
    <property type="component" value="Unassembled WGS sequence"/>
</dbReference>
<keyword evidence="2" id="KW-1003">Cell membrane</keyword>
<dbReference type="RefSeq" id="WP_182548647.1">
    <property type="nucleotide sequence ID" value="NZ_JACGXN010000001.1"/>
</dbReference>
<evidence type="ECO:0000256" key="4">
    <source>
        <dbReference type="ARBA" id="ARBA00022679"/>
    </source>
</evidence>
<evidence type="ECO:0000256" key="3">
    <source>
        <dbReference type="ARBA" id="ARBA00022676"/>
    </source>
</evidence>
<evidence type="ECO:0000313" key="11">
    <source>
        <dbReference type="Proteomes" id="UP000549052"/>
    </source>
</evidence>
<evidence type="ECO:0000256" key="1">
    <source>
        <dbReference type="ARBA" id="ARBA00004651"/>
    </source>
</evidence>
<feature type="transmembrane region" description="Helical" evidence="8">
    <location>
        <begin position="71"/>
        <end position="91"/>
    </location>
</feature>
<dbReference type="EMBL" id="JACGXN010000001">
    <property type="protein sequence ID" value="MBA8878065.1"/>
    <property type="molecule type" value="Genomic_DNA"/>
</dbReference>
<reference evidence="10 11" key="1">
    <citation type="submission" date="2020-07" db="EMBL/GenBank/DDBJ databases">
        <title>Genomic Encyclopedia of Type Strains, Phase IV (KMG-V): Genome sequencing to study the core and pangenomes of soil and plant-associated prokaryotes.</title>
        <authorList>
            <person name="Whitman W."/>
        </authorList>
    </citation>
    <scope>NUCLEOTIDE SEQUENCE [LARGE SCALE GENOMIC DNA]</scope>
    <source>
        <strain evidence="10 11">AN3</strain>
    </source>
</reference>
<dbReference type="GO" id="GO:0016763">
    <property type="term" value="F:pentosyltransferase activity"/>
    <property type="evidence" value="ECO:0007669"/>
    <property type="project" value="TreeGrafter"/>
</dbReference>
<keyword evidence="4 10" id="KW-0808">Transferase</keyword>
<evidence type="ECO:0000256" key="5">
    <source>
        <dbReference type="ARBA" id="ARBA00022692"/>
    </source>
</evidence>
<feature type="transmembrane region" description="Helical" evidence="8">
    <location>
        <begin position="319"/>
        <end position="336"/>
    </location>
</feature>
<organism evidence="10 11">
    <name type="scientific">Phyllobacterium myrsinacearum</name>
    <dbReference type="NCBI Taxonomy" id="28101"/>
    <lineage>
        <taxon>Bacteria</taxon>
        <taxon>Pseudomonadati</taxon>
        <taxon>Pseudomonadota</taxon>
        <taxon>Alphaproteobacteria</taxon>
        <taxon>Hyphomicrobiales</taxon>
        <taxon>Phyllobacteriaceae</taxon>
        <taxon>Phyllobacterium</taxon>
    </lineage>
</organism>
<evidence type="ECO:0000256" key="7">
    <source>
        <dbReference type="ARBA" id="ARBA00023136"/>
    </source>
</evidence>